<dbReference type="Proteomes" id="UP001497457">
    <property type="component" value="Chromosome 26rd"/>
</dbReference>
<name>A0ABC9BHL1_9POAL</name>
<keyword evidence="1" id="KW-1133">Transmembrane helix</keyword>
<keyword evidence="2" id="KW-0732">Signal</keyword>
<evidence type="ECO:0000256" key="2">
    <source>
        <dbReference type="SAM" id="SignalP"/>
    </source>
</evidence>
<evidence type="ECO:0008006" key="5">
    <source>
        <dbReference type="Google" id="ProtNLM"/>
    </source>
</evidence>
<accession>A0ABC9BHL1</accession>
<evidence type="ECO:0000313" key="4">
    <source>
        <dbReference type="Proteomes" id="UP001497457"/>
    </source>
</evidence>
<organism evidence="3 4">
    <name type="scientific">Urochloa decumbens</name>
    <dbReference type="NCBI Taxonomy" id="240449"/>
    <lineage>
        <taxon>Eukaryota</taxon>
        <taxon>Viridiplantae</taxon>
        <taxon>Streptophyta</taxon>
        <taxon>Embryophyta</taxon>
        <taxon>Tracheophyta</taxon>
        <taxon>Spermatophyta</taxon>
        <taxon>Magnoliopsida</taxon>
        <taxon>Liliopsida</taxon>
        <taxon>Poales</taxon>
        <taxon>Poaceae</taxon>
        <taxon>PACMAD clade</taxon>
        <taxon>Panicoideae</taxon>
        <taxon>Panicodae</taxon>
        <taxon>Paniceae</taxon>
        <taxon>Melinidinae</taxon>
        <taxon>Urochloa</taxon>
    </lineage>
</organism>
<feature type="transmembrane region" description="Helical" evidence="1">
    <location>
        <begin position="46"/>
        <end position="70"/>
    </location>
</feature>
<evidence type="ECO:0000256" key="1">
    <source>
        <dbReference type="SAM" id="Phobius"/>
    </source>
</evidence>
<protein>
    <recommendedName>
        <fullName evidence="5">Secreted protein</fullName>
    </recommendedName>
</protein>
<keyword evidence="1" id="KW-0812">Transmembrane</keyword>
<keyword evidence="4" id="KW-1185">Reference proteome</keyword>
<feature type="signal peptide" evidence="2">
    <location>
        <begin position="1"/>
        <end position="22"/>
    </location>
</feature>
<sequence>MFSQRAAVSLVLTFIHATITEAALCTFVNCGWGKKMWRIEPVMSPLPQLVILNMACSTNLFFLHPCAGVIPSKRQENQ</sequence>
<proteinExistence type="predicted"/>
<gene>
    <name evidence="3" type="ORF">URODEC1_LOCUS65498</name>
</gene>
<evidence type="ECO:0000313" key="3">
    <source>
        <dbReference type="EMBL" id="CAL5001623.1"/>
    </source>
</evidence>
<feature type="chain" id="PRO_5044740387" description="Secreted protein" evidence="2">
    <location>
        <begin position="23"/>
        <end position="78"/>
    </location>
</feature>
<reference evidence="3 4" key="2">
    <citation type="submission" date="2024-10" db="EMBL/GenBank/DDBJ databases">
        <authorList>
            <person name="Ryan C."/>
        </authorList>
    </citation>
    <scope>NUCLEOTIDE SEQUENCE [LARGE SCALE GENOMIC DNA]</scope>
</reference>
<dbReference type="AlphaFoldDB" id="A0ABC9BHL1"/>
<reference evidence="4" key="1">
    <citation type="submission" date="2024-06" db="EMBL/GenBank/DDBJ databases">
        <authorList>
            <person name="Ryan C."/>
        </authorList>
    </citation>
    <scope>NUCLEOTIDE SEQUENCE [LARGE SCALE GENOMIC DNA]</scope>
</reference>
<keyword evidence="1" id="KW-0472">Membrane</keyword>
<dbReference type="EMBL" id="OZ075136">
    <property type="protein sequence ID" value="CAL5001623.1"/>
    <property type="molecule type" value="Genomic_DNA"/>
</dbReference>